<dbReference type="OrthoDB" id="9780815at2"/>
<dbReference type="NCBIfam" id="TIGR00087">
    <property type="entry name" value="surE"/>
    <property type="match status" value="1"/>
</dbReference>
<dbReference type="Pfam" id="PF01975">
    <property type="entry name" value="SurE"/>
    <property type="match status" value="1"/>
</dbReference>
<evidence type="ECO:0000256" key="1">
    <source>
        <dbReference type="ARBA" id="ARBA00000815"/>
    </source>
</evidence>
<dbReference type="AlphaFoldDB" id="A0A641APY4"/>
<dbReference type="EC" id="3.1.3.5" evidence="3"/>
<sequence>MGSSSSTWGRTSPQLYCRPSADNGAGRGWSWAVQSFTRAPRALRFLMAAVVGAGLLTACSDDSAPGPSPVTGPLSILLVNDDGWDAPGITSVYQALTKAGHRVTLVGPLENQSGRSMATDVTAMEVTRPRGADAPIYAVDGTPVDALNVGLFGVLAGDPPDLVVSGVNKGANVAANTSYSGTVGAAAAAAEAGLPAVAVSADTDAQGESDFDDASRLVVEMVDQLAARGFEGLGRAGFLNVNVPAETASRREPRGVRAVPLATGGPRTVTYAQSGPTTWTPSFTYDPRVGRPSADAEQLADGWSTVTWLTAARTSPSSRQVEVDDLVDALKR</sequence>
<dbReference type="SUPFAM" id="SSF64167">
    <property type="entry name" value="SurE-like"/>
    <property type="match status" value="1"/>
</dbReference>
<evidence type="ECO:0000256" key="2">
    <source>
        <dbReference type="ARBA" id="ARBA00011062"/>
    </source>
</evidence>
<protein>
    <recommendedName>
        <fullName evidence="3">5'-nucleotidase</fullName>
        <ecNumber evidence="3">3.1.3.5</ecNumber>
    </recommendedName>
</protein>
<evidence type="ECO:0000313" key="8">
    <source>
        <dbReference type="Proteomes" id="UP001515100"/>
    </source>
</evidence>
<dbReference type="GO" id="GO:0046872">
    <property type="term" value="F:metal ion binding"/>
    <property type="evidence" value="ECO:0007669"/>
    <property type="project" value="UniProtKB-KW"/>
</dbReference>
<gene>
    <name evidence="7" type="primary">surE</name>
    <name evidence="7" type="ORF">ESP62_000545</name>
</gene>
<evidence type="ECO:0000256" key="3">
    <source>
        <dbReference type="ARBA" id="ARBA00012643"/>
    </source>
</evidence>
<evidence type="ECO:0000256" key="5">
    <source>
        <dbReference type="ARBA" id="ARBA00022801"/>
    </source>
</evidence>
<dbReference type="PANTHER" id="PTHR30457:SF0">
    <property type="entry name" value="PHOSPHATASE, PUTATIVE (AFU_ORTHOLOGUE AFUA_4G01070)-RELATED"/>
    <property type="match status" value="1"/>
</dbReference>
<comment type="similarity">
    <text evidence="2">Belongs to the SurE nucleotidase family.</text>
</comment>
<dbReference type="GO" id="GO:0008253">
    <property type="term" value="F:5'-nucleotidase activity"/>
    <property type="evidence" value="ECO:0007669"/>
    <property type="project" value="UniProtKB-EC"/>
</dbReference>
<dbReference type="Gene3D" id="3.40.1210.10">
    <property type="entry name" value="Survival protein SurE-like phosphatase/nucleotidase"/>
    <property type="match status" value="1"/>
</dbReference>
<dbReference type="Proteomes" id="UP001515100">
    <property type="component" value="Unassembled WGS sequence"/>
</dbReference>
<dbReference type="InterPro" id="IPR030048">
    <property type="entry name" value="SurE"/>
</dbReference>
<evidence type="ECO:0000259" key="6">
    <source>
        <dbReference type="Pfam" id="PF01975"/>
    </source>
</evidence>
<comment type="catalytic activity">
    <reaction evidence="1">
        <text>a ribonucleoside 5'-phosphate + H2O = a ribonucleoside + phosphate</text>
        <dbReference type="Rhea" id="RHEA:12484"/>
        <dbReference type="ChEBI" id="CHEBI:15377"/>
        <dbReference type="ChEBI" id="CHEBI:18254"/>
        <dbReference type="ChEBI" id="CHEBI:43474"/>
        <dbReference type="ChEBI" id="CHEBI:58043"/>
        <dbReference type="EC" id="3.1.3.5"/>
    </reaction>
</comment>
<feature type="domain" description="Survival protein SurE-like phosphatase/nucleotidase" evidence="6">
    <location>
        <begin position="76"/>
        <end position="257"/>
    </location>
</feature>
<keyword evidence="5 7" id="KW-0378">Hydrolase</keyword>
<dbReference type="PANTHER" id="PTHR30457">
    <property type="entry name" value="5'-NUCLEOTIDASE SURE"/>
    <property type="match status" value="1"/>
</dbReference>
<comment type="caution">
    <text evidence="7">The sequence shown here is derived from an EMBL/GenBank/DDBJ whole genome shotgun (WGS) entry which is preliminary data.</text>
</comment>
<reference evidence="7" key="1">
    <citation type="submission" date="2019-09" db="EMBL/GenBank/DDBJ databases">
        <authorList>
            <person name="Li J."/>
        </authorList>
    </citation>
    <scope>NUCLEOTIDE SEQUENCE [LARGE SCALE GENOMIC DNA]</scope>
    <source>
        <strain evidence="7">NRBC 14897</strain>
    </source>
</reference>
<accession>A0A641APY4</accession>
<proteinExistence type="inferred from homology"/>
<name>A0A641APY4_9ACTN</name>
<keyword evidence="8" id="KW-1185">Reference proteome</keyword>
<keyword evidence="4" id="KW-0479">Metal-binding</keyword>
<evidence type="ECO:0000256" key="4">
    <source>
        <dbReference type="ARBA" id="ARBA00022723"/>
    </source>
</evidence>
<dbReference type="InterPro" id="IPR036523">
    <property type="entry name" value="SurE-like_sf"/>
</dbReference>
<dbReference type="InterPro" id="IPR002828">
    <property type="entry name" value="SurE-like_Pase/nucleotidase"/>
</dbReference>
<dbReference type="EMBL" id="SDPP02000001">
    <property type="protein sequence ID" value="KAA1379742.1"/>
    <property type="molecule type" value="Genomic_DNA"/>
</dbReference>
<evidence type="ECO:0000313" key="7">
    <source>
        <dbReference type="EMBL" id="KAA1379742.1"/>
    </source>
</evidence>
<organism evidence="7 8">
    <name type="scientific">Aeromicrobium fastidiosum</name>
    <dbReference type="NCBI Taxonomy" id="52699"/>
    <lineage>
        <taxon>Bacteria</taxon>
        <taxon>Bacillati</taxon>
        <taxon>Actinomycetota</taxon>
        <taxon>Actinomycetes</taxon>
        <taxon>Propionibacteriales</taxon>
        <taxon>Nocardioidaceae</taxon>
        <taxon>Aeromicrobium</taxon>
    </lineage>
</organism>